<feature type="transmembrane region" description="Helical" evidence="1">
    <location>
        <begin position="37"/>
        <end position="57"/>
    </location>
</feature>
<feature type="transmembrane region" description="Helical" evidence="1">
    <location>
        <begin position="63"/>
        <end position="80"/>
    </location>
</feature>
<dbReference type="EMBL" id="SNZP01000006">
    <property type="protein sequence ID" value="TDR80059.1"/>
    <property type="molecule type" value="Genomic_DNA"/>
</dbReference>
<name>A0A4V6PZ92_9NEIS</name>
<proteinExistence type="predicted"/>
<comment type="caution">
    <text evidence="3">The sequence shown here is derived from an EMBL/GenBank/DDBJ whole genome shotgun (WGS) entry which is preliminary data.</text>
</comment>
<dbReference type="InterPro" id="IPR005804">
    <property type="entry name" value="FA_desaturase_dom"/>
</dbReference>
<evidence type="ECO:0000313" key="3">
    <source>
        <dbReference type="EMBL" id="TDR80059.1"/>
    </source>
</evidence>
<feature type="domain" description="Fatty acid desaturase" evidence="2">
    <location>
        <begin position="59"/>
        <end position="278"/>
    </location>
</feature>
<dbReference type="PANTHER" id="PTHR19353:SF19">
    <property type="entry name" value="DELTA(5) FATTY ACID DESATURASE C-RELATED"/>
    <property type="match status" value="1"/>
</dbReference>
<gene>
    <name evidence="3" type="ORF">DFP86_106202</name>
</gene>
<keyword evidence="1" id="KW-0812">Transmembrane</keyword>
<accession>A0A4V6PZ92</accession>
<dbReference type="Proteomes" id="UP000295611">
    <property type="component" value="Unassembled WGS sequence"/>
</dbReference>
<evidence type="ECO:0000313" key="4">
    <source>
        <dbReference type="Proteomes" id="UP000295611"/>
    </source>
</evidence>
<feature type="transmembrane region" description="Helical" evidence="1">
    <location>
        <begin position="198"/>
        <end position="218"/>
    </location>
</feature>
<dbReference type="Pfam" id="PF00487">
    <property type="entry name" value="FA_desaturase"/>
    <property type="match status" value="1"/>
</dbReference>
<keyword evidence="1" id="KW-0472">Membrane</keyword>
<dbReference type="OrthoDB" id="784276at2"/>
<evidence type="ECO:0000259" key="2">
    <source>
        <dbReference type="Pfam" id="PF00487"/>
    </source>
</evidence>
<dbReference type="InterPro" id="IPR012171">
    <property type="entry name" value="Fatty_acid_desaturase"/>
</dbReference>
<dbReference type="PANTHER" id="PTHR19353">
    <property type="entry name" value="FATTY ACID DESATURASE 2"/>
    <property type="match status" value="1"/>
</dbReference>
<sequence>MHAVNIADFSTDVPSAPIPSYLTRGAHEAKGMGNPTVLLFTLALGVGAAGVTGYLRWHWPDAAVLLIDALGLYLGFTVLHDAVHGVAHVNRLASRLMATAIGFLLTFTYPFFLRIHLRHHAHTNCAGADPDAILAALPAWAAPWLGGVLLYGSYHYSFFRQKLWRSRMECVEVVLCDAAYLGILAGAIHGGWLHGLLVVWVLPLILTLHWLVYTFDYLPHAPHDSSARLYCARAYGGRWLAVLHLNQNYHLIHHLWPKVPWFRYRQVYLAQAPALAKLGCRVGWKERPPS</sequence>
<feature type="transmembrane region" description="Helical" evidence="1">
    <location>
        <begin position="173"/>
        <end position="192"/>
    </location>
</feature>
<reference evidence="3 4" key="1">
    <citation type="submission" date="2019-03" db="EMBL/GenBank/DDBJ databases">
        <title>Genomic Encyclopedia of Type Strains, Phase III (KMG-III): the genomes of soil and plant-associated and newly described type strains.</title>
        <authorList>
            <person name="Whitman W."/>
        </authorList>
    </citation>
    <scope>NUCLEOTIDE SEQUENCE [LARGE SCALE GENOMIC DNA]</scope>
    <source>
        <strain evidence="3 4">CECT 8976</strain>
    </source>
</reference>
<keyword evidence="4" id="KW-1185">Reference proteome</keyword>
<dbReference type="GO" id="GO:0008610">
    <property type="term" value="P:lipid biosynthetic process"/>
    <property type="evidence" value="ECO:0007669"/>
    <property type="project" value="UniProtKB-ARBA"/>
</dbReference>
<dbReference type="GO" id="GO:0016717">
    <property type="term" value="F:oxidoreductase activity, acting on paired donors, with oxidation of a pair of donors resulting in the reduction of molecular oxygen to two molecules of water"/>
    <property type="evidence" value="ECO:0007669"/>
    <property type="project" value="TreeGrafter"/>
</dbReference>
<protein>
    <submittedName>
        <fullName evidence="3">Beta-carotene hydroxylase</fullName>
    </submittedName>
</protein>
<dbReference type="GO" id="GO:0016020">
    <property type="term" value="C:membrane"/>
    <property type="evidence" value="ECO:0007669"/>
    <property type="project" value="TreeGrafter"/>
</dbReference>
<keyword evidence="1" id="KW-1133">Transmembrane helix</keyword>
<evidence type="ECO:0000256" key="1">
    <source>
        <dbReference type="SAM" id="Phobius"/>
    </source>
</evidence>
<dbReference type="AlphaFoldDB" id="A0A4V6PZ92"/>
<feature type="transmembrane region" description="Helical" evidence="1">
    <location>
        <begin position="132"/>
        <end position="152"/>
    </location>
</feature>
<organism evidence="3 4">
    <name type="scientific">Paludibacterium purpuratum</name>
    <dbReference type="NCBI Taxonomy" id="1144873"/>
    <lineage>
        <taxon>Bacteria</taxon>
        <taxon>Pseudomonadati</taxon>
        <taxon>Pseudomonadota</taxon>
        <taxon>Betaproteobacteria</taxon>
        <taxon>Neisseriales</taxon>
        <taxon>Chromobacteriaceae</taxon>
        <taxon>Paludibacterium</taxon>
    </lineage>
</organism>
<feature type="transmembrane region" description="Helical" evidence="1">
    <location>
        <begin position="92"/>
        <end position="112"/>
    </location>
</feature>